<dbReference type="HOGENOM" id="CLU_3170713_0_0_4"/>
<accession>G4CP90</accession>
<protein>
    <submittedName>
        <fullName evidence="1">Uncharacterized protein</fullName>
    </submittedName>
</protein>
<comment type="caution">
    <text evidence="1">The sequence shown here is derived from an EMBL/GenBank/DDBJ whole genome shotgun (WGS) entry which is preliminary data.</text>
</comment>
<reference evidence="1 2" key="1">
    <citation type="submission" date="2011-06" db="EMBL/GenBank/DDBJ databases">
        <authorList>
            <person name="Muzny D."/>
            <person name="Qin X."/>
            <person name="Deng J."/>
            <person name="Jiang H."/>
            <person name="Liu Y."/>
            <person name="Qu J."/>
            <person name="Song X.-Z."/>
            <person name="Zhang L."/>
            <person name="Thornton R."/>
            <person name="Coyle M."/>
            <person name="Francisco L."/>
            <person name="Jackson L."/>
            <person name="Javaid M."/>
            <person name="Korchina V."/>
            <person name="Kovar C."/>
            <person name="Mata R."/>
            <person name="Mathew T."/>
            <person name="Ngo R."/>
            <person name="Nguyen L."/>
            <person name="Nguyen N."/>
            <person name="Okwuonu G."/>
            <person name="Ongeri F."/>
            <person name="Pham C."/>
            <person name="Simmons D."/>
            <person name="Wilczek-Boney K."/>
            <person name="Hale W."/>
            <person name="Jakkamsetti A."/>
            <person name="Pham P."/>
            <person name="Ruth R."/>
            <person name="San Lucas F."/>
            <person name="Warren J."/>
            <person name="Zhang J."/>
            <person name="Zhao Z."/>
            <person name="Zhou C."/>
            <person name="Zhu D."/>
            <person name="Lee S."/>
            <person name="Bess C."/>
            <person name="Blankenburg K."/>
            <person name="Forbes L."/>
            <person name="Fu Q."/>
            <person name="Gubbala S."/>
            <person name="Hirani K."/>
            <person name="Jayaseelan J.C."/>
            <person name="Lara F."/>
            <person name="Munidasa M."/>
            <person name="Palculict T."/>
            <person name="Patil S."/>
            <person name="Pu L.-L."/>
            <person name="Saada N."/>
            <person name="Tang L."/>
            <person name="Weissenberger G."/>
            <person name="Zhu Y."/>
            <person name="Hemphill L."/>
            <person name="Shang Y."/>
            <person name="Youmans B."/>
            <person name="Ayvaz T."/>
            <person name="Ross M."/>
            <person name="Santibanez J."/>
            <person name="Aqrawi P."/>
            <person name="Gross S."/>
            <person name="Joshi V."/>
            <person name="Fowler G."/>
            <person name="Nazareth L."/>
            <person name="Reid J."/>
            <person name="Worley K."/>
            <person name="Petrosino J."/>
            <person name="Highlander S."/>
            <person name="Gibbs R."/>
        </authorList>
    </citation>
    <scope>NUCLEOTIDE SEQUENCE [LARGE SCALE GENOMIC DNA]</scope>
    <source>
        <strain evidence="1 2">9715</strain>
    </source>
</reference>
<dbReference type="PATRIC" id="fig|1030841.3.peg.882"/>
<dbReference type="AlphaFoldDB" id="G4CP90"/>
<name>G4CP90_9NEIS</name>
<evidence type="ECO:0000313" key="2">
    <source>
        <dbReference type="Proteomes" id="UP000005336"/>
    </source>
</evidence>
<gene>
    <name evidence="1" type="ORF">HMPREF9370_0899</name>
</gene>
<evidence type="ECO:0000313" key="1">
    <source>
        <dbReference type="EMBL" id="EGZ48184.1"/>
    </source>
</evidence>
<organism evidence="1 2">
    <name type="scientific">Neisseria wadsworthii 9715</name>
    <dbReference type="NCBI Taxonomy" id="1030841"/>
    <lineage>
        <taxon>Bacteria</taxon>
        <taxon>Pseudomonadati</taxon>
        <taxon>Pseudomonadota</taxon>
        <taxon>Betaproteobacteria</taxon>
        <taxon>Neisseriales</taxon>
        <taxon>Neisseriaceae</taxon>
        <taxon>Neisseria</taxon>
    </lineage>
</organism>
<sequence length="47" mass="5557">MLDACLKVNQSFQTGIVLLYIVNRLKKHVYIQIKLEHSDKGEWRMPV</sequence>
<proteinExistence type="predicted"/>
<keyword evidence="2" id="KW-1185">Reference proteome</keyword>
<dbReference type="EMBL" id="AGAZ01000035">
    <property type="protein sequence ID" value="EGZ48184.1"/>
    <property type="molecule type" value="Genomic_DNA"/>
</dbReference>
<dbReference type="Proteomes" id="UP000005336">
    <property type="component" value="Unassembled WGS sequence"/>
</dbReference>